<keyword evidence="3" id="KW-1185">Reference proteome</keyword>
<feature type="domain" description="Polyphosphate kinase-2-related" evidence="1">
    <location>
        <begin position="30"/>
        <end position="87"/>
    </location>
</feature>
<evidence type="ECO:0000313" key="2">
    <source>
        <dbReference type="EMBL" id="RDW95413.1"/>
    </source>
</evidence>
<dbReference type="EMBL" id="APLQ01000014">
    <property type="protein sequence ID" value="RDW95413.1"/>
    <property type="molecule type" value="Genomic_DNA"/>
</dbReference>
<dbReference type="PANTHER" id="PTHR34383">
    <property type="entry name" value="POLYPHOSPHATE:AMP PHOSPHOTRANSFERASE-RELATED"/>
    <property type="match status" value="1"/>
</dbReference>
<comment type="caution">
    <text evidence="2">The sequence shown here is derived from an EMBL/GenBank/DDBJ whole genome shotgun (WGS) entry which is preliminary data.</text>
</comment>
<protein>
    <recommendedName>
        <fullName evidence="1">Polyphosphate kinase-2-related domain-containing protein</fullName>
    </recommendedName>
</protein>
<sequence length="88" mass="9754">MIFARCSAGCTRPEPGSCSCLRGRILGQGRRYIPHLPAGGGAVLFDRSWYGGAAVHGMLFRRRYGKFVRTCPAFERSLVETGIRLLKH</sequence>
<organism evidence="2 3">
    <name type="scientific">Marinobacter nanhaiticus D15-8W</name>
    <dbReference type="NCBI Taxonomy" id="626887"/>
    <lineage>
        <taxon>Bacteria</taxon>
        <taxon>Pseudomonadati</taxon>
        <taxon>Pseudomonadota</taxon>
        <taxon>Gammaproteobacteria</taxon>
        <taxon>Pseudomonadales</taxon>
        <taxon>Marinobacteraceae</taxon>
        <taxon>Marinobacter</taxon>
    </lineage>
</organism>
<dbReference type="AlphaFoldDB" id="A0A371CG59"/>
<proteinExistence type="predicted"/>
<evidence type="ECO:0000313" key="3">
    <source>
        <dbReference type="Proteomes" id="UP000013165"/>
    </source>
</evidence>
<dbReference type="Pfam" id="PF03976">
    <property type="entry name" value="PPK2"/>
    <property type="match status" value="1"/>
</dbReference>
<dbReference type="InterPro" id="IPR022488">
    <property type="entry name" value="PPK2-related"/>
</dbReference>
<dbReference type="InterPro" id="IPR027417">
    <property type="entry name" value="P-loop_NTPase"/>
</dbReference>
<gene>
    <name evidence="2" type="ORF">J057_24430</name>
</gene>
<name>A0A371CG59_9GAMM</name>
<dbReference type="Gene3D" id="3.40.50.300">
    <property type="entry name" value="P-loop containing nucleotide triphosphate hydrolases"/>
    <property type="match status" value="1"/>
</dbReference>
<accession>A0A371CG59</accession>
<evidence type="ECO:0000259" key="1">
    <source>
        <dbReference type="Pfam" id="PF03976"/>
    </source>
</evidence>
<dbReference type="Proteomes" id="UP000013165">
    <property type="component" value="Unassembled WGS sequence"/>
</dbReference>
<dbReference type="OrthoDB" id="9775224at2"/>
<dbReference type="PANTHER" id="PTHR34383:SF1">
    <property type="entry name" value="ADP-POLYPHOSPHATE PHOSPHOTRANSFERASE"/>
    <property type="match status" value="1"/>
</dbReference>
<reference evidence="2 3" key="1">
    <citation type="journal article" date="2013" name="Genome Announc.">
        <title>Genome Sequence of the Polycyclic Aromatic Hydrocarbon-Degrading Bacterium Strain Marinobacter nanhaiticus D15-8WT.</title>
        <authorList>
            <person name="Cui Z."/>
            <person name="Gao W."/>
            <person name="Li Q."/>
            <person name="Xu G."/>
            <person name="Zheng L."/>
        </authorList>
    </citation>
    <scope>NUCLEOTIDE SEQUENCE [LARGE SCALE GENOMIC DNA]</scope>
    <source>
        <strain evidence="2 3">D15-8W</strain>
    </source>
</reference>